<dbReference type="EMBL" id="GISG01156789">
    <property type="protein sequence ID" value="MBA4648741.1"/>
    <property type="molecule type" value="Transcribed_RNA"/>
</dbReference>
<evidence type="ECO:0000256" key="1">
    <source>
        <dbReference type="SAM" id="MobiDB-lite"/>
    </source>
</evidence>
<sequence>MIALVRMFAAFPSRVLFPFTIRDLMSFISSFPSSLEKVSCITNCSMARLLSLLLDGEDTLFNRPSTSSPSSSSSFSPDEDDDEELGPKNERILPAPEAIILAG</sequence>
<accession>A0A7C9DPU2</accession>
<protein>
    <submittedName>
        <fullName evidence="2">Uncharacterized protein</fullName>
    </submittedName>
</protein>
<dbReference type="EMBL" id="GISG01156788">
    <property type="protein sequence ID" value="MBA4648740.1"/>
    <property type="molecule type" value="Transcribed_RNA"/>
</dbReference>
<evidence type="ECO:0000313" key="2">
    <source>
        <dbReference type="EMBL" id="MBA4648740.1"/>
    </source>
</evidence>
<name>A0A7C9DPU2_OPUST</name>
<reference evidence="2" key="2">
    <citation type="submission" date="2020-07" db="EMBL/GenBank/DDBJ databases">
        <authorList>
            <person name="Vera ALvarez R."/>
            <person name="Arias-Moreno D.M."/>
            <person name="Jimenez-Jacinto V."/>
            <person name="Jimenez-Bremont J.F."/>
            <person name="Swaminathan K."/>
            <person name="Moose S.P."/>
            <person name="Guerrero-Gonzalez M.L."/>
            <person name="Marino-Ramirez L."/>
            <person name="Landsman D."/>
            <person name="Rodriguez-Kessler M."/>
            <person name="Delgado-Sanchez P."/>
        </authorList>
    </citation>
    <scope>NUCLEOTIDE SEQUENCE</scope>
    <source>
        <tissue evidence="2">Cladode</tissue>
    </source>
</reference>
<proteinExistence type="predicted"/>
<reference evidence="2" key="1">
    <citation type="journal article" date="2013" name="J. Plant Res.">
        <title>Effect of fungi and light on seed germination of three Opuntia species from semiarid lands of central Mexico.</title>
        <authorList>
            <person name="Delgado-Sanchez P."/>
            <person name="Jimenez-Bremont J.F."/>
            <person name="Guerrero-Gonzalez Mde L."/>
            <person name="Flores J."/>
        </authorList>
    </citation>
    <scope>NUCLEOTIDE SEQUENCE</scope>
    <source>
        <tissue evidence="2">Cladode</tissue>
    </source>
</reference>
<organism evidence="2">
    <name type="scientific">Opuntia streptacantha</name>
    <name type="common">Prickly pear cactus</name>
    <name type="synonym">Opuntia cardona</name>
    <dbReference type="NCBI Taxonomy" id="393608"/>
    <lineage>
        <taxon>Eukaryota</taxon>
        <taxon>Viridiplantae</taxon>
        <taxon>Streptophyta</taxon>
        <taxon>Embryophyta</taxon>
        <taxon>Tracheophyta</taxon>
        <taxon>Spermatophyta</taxon>
        <taxon>Magnoliopsida</taxon>
        <taxon>eudicotyledons</taxon>
        <taxon>Gunneridae</taxon>
        <taxon>Pentapetalae</taxon>
        <taxon>Caryophyllales</taxon>
        <taxon>Cactineae</taxon>
        <taxon>Cactaceae</taxon>
        <taxon>Opuntioideae</taxon>
        <taxon>Opuntia</taxon>
    </lineage>
</organism>
<feature type="compositionally biased region" description="Low complexity" evidence="1">
    <location>
        <begin position="64"/>
        <end position="76"/>
    </location>
</feature>
<dbReference type="AlphaFoldDB" id="A0A7C9DPU2"/>
<feature type="region of interest" description="Disordered" evidence="1">
    <location>
        <begin position="62"/>
        <end position="103"/>
    </location>
</feature>
<dbReference type="EMBL" id="GISG01156787">
    <property type="protein sequence ID" value="MBA4648739.1"/>
    <property type="molecule type" value="Transcribed_RNA"/>
</dbReference>